<evidence type="ECO:0000313" key="11">
    <source>
        <dbReference type="EMBL" id="CAF4261088.1"/>
    </source>
</evidence>
<dbReference type="Proteomes" id="UP000663838">
    <property type="component" value="Unassembled WGS sequence"/>
</dbReference>
<dbReference type="Gene3D" id="3.30.70.330">
    <property type="match status" value="1"/>
</dbReference>
<dbReference type="SMART" id="SM00360">
    <property type="entry name" value="RRM"/>
    <property type="match status" value="1"/>
</dbReference>
<dbReference type="PROSITE" id="PS50102">
    <property type="entry name" value="RRM"/>
    <property type="match status" value="1"/>
</dbReference>
<evidence type="ECO:0000256" key="1">
    <source>
        <dbReference type="ARBA" id="ARBA00004123"/>
    </source>
</evidence>
<dbReference type="AlphaFoldDB" id="A0A817UA90"/>
<dbReference type="Proteomes" id="UP000663862">
    <property type="component" value="Unassembled WGS sequence"/>
</dbReference>
<evidence type="ECO:0000313" key="16">
    <source>
        <dbReference type="Proteomes" id="UP000663873"/>
    </source>
</evidence>
<dbReference type="InterPro" id="IPR038192">
    <property type="entry name" value="CSTF_C_sf"/>
</dbReference>
<dbReference type="Proteomes" id="UP000663869">
    <property type="component" value="Unassembled WGS sequence"/>
</dbReference>
<name>A0A817UA90_9BILA</name>
<dbReference type="Proteomes" id="UP000663865">
    <property type="component" value="Unassembled WGS sequence"/>
</dbReference>
<dbReference type="InterPro" id="IPR025742">
    <property type="entry name" value="CSTF2_hinge"/>
</dbReference>
<dbReference type="GO" id="GO:0003729">
    <property type="term" value="F:mRNA binding"/>
    <property type="evidence" value="ECO:0007669"/>
    <property type="project" value="TreeGrafter"/>
</dbReference>
<reference evidence="6" key="1">
    <citation type="submission" date="2021-02" db="EMBL/GenBank/DDBJ databases">
        <authorList>
            <person name="Nowell W R."/>
        </authorList>
    </citation>
    <scope>NUCLEOTIDE SEQUENCE</scope>
</reference>
<evidence type="ECO:0000259" key="4">
    <source>
        <dbReference type="PROSITE" id="PS50102"/>
    </source>
</evidence>
<accession>A0A817UA90</accession>
<evidence type="ECO:0000256" key="3">
    <source>
        <dbReference type="PROSITE-ProRule" id="PRU00176"/>
    </source>
</evidence>
<dbReference type="EMBL" id="CAJNXB010000264">
    <property type="protein sequence ID" value="CAF3041068.1"/>
    <property type="molecule type" value="Genomic_DNA"/>
</dbReference>
<dbReference type="EMBL" id="CAJOBQ010000361">
    <property type="protein sequence ID" value="CAF4337820.1"/>
    <property type="molecule type" value="Genomic_DNA"/>
</dbReference>
<dbReference type="PANTHER" id="PTHR45735:SF2">
    <property type="entry name" value="CLEAVAGE STIMULATION FACTOR SUBUNIT 2"/>
    <property type="match status" value="1"/>
</dbReference>
<dbReference type="SUPFAM" id="SSF54928">
    <property type="entry name" value="RNA-binding domain, RBD"/>
    <property type="match status" value="1"/>
</dbReference>
<evidence type="ECO:0000313" key="7">
    <source>
        <dbReference type="EMBL" id="CAF3481611.1"/>
    </source>
</evidence>
<evidence type="ECO:0000313" key="13">
    <source>
        <dbReference type="EMBL" id="CAF4494838.1"/>
    </source>
</evidence>
<dbReference type="EMBL" id="CAJNYT010004860">
    <property type="protein sequence ID" value="CAF3697722.1"/>
    <property type="molecule type" value="Genomic_DNA"/>
</dbReference>
<organism evidence="6 15">
    <name type="scientific">Rotaria socialis</name>
    <dbReference type="NCBI Taxonomy" id="392032"/>
    <lineage>
        <taxon>Eukaryota</taxon>
        <taxon>Metazoa</taxon>
        <taxon>Spiralia</taxon>
        <taxon>Gnathifera</taxon>
        <taxon>Rotifera</taxon>
        <taxon>Eurotatoria</taxon>
        <taxon>Bdelloidea</taxon>
        <taxon>Philodinida</taxon>
        <taxon>Philodinidae</taxon>
        <taxon>Rotaria</taxon>
    </lineage>
</organism>
<evidence type="ECO:0000313" key="8">
    <source>
        <dbReference type="EMBL" id="CAF3515393.1"/>
    </source>
</evidence>
<evidence type="ECO:0000313" key="15">
    <source>
        <dbReference type="Proteomes" id="UP000663833"/>
    </source>
</evidence>
<evidence type="ECO:0000313" key="10">
    <source>
        <dbReference type="EMBL" id="CAF4195950.1"/>
    </source>
</evidence>
<dbReference type="InterPro" id="IPR000504">
    <property type="entry name" value="RRM_dom"/>
</dbReference>
<evidence type="ECO:0000313" key="6">
    <source>
        <dbReference type="EMBL" id="CAF3327454.1"/>
    </source>
</evidence>
<dbReference type="EMBL" id="CAJNYV010002460">
    <property type="protein sequence ID" value="CAF3481611.1"/>
    <property type="molecule type" value="Genomic_DNA"/>
</dbReference>
<dbReference type="EMBL" id="CAJNYD010001272">
    <property type="protein sequence ID" value="CAF3327454.1"/>
    <property type="molecule type" value="Genomic_DNA"/>
</dbReference>
<evidence type="ECO:0000313" key="14">
    <source>
        <dbReference type="EMBL" id="CAF4549768.1"/>
    </source>
</evidence>
<dbReference type="Proteomes" id="UP000663825">
    <property type="component" value="Unassembled WGS sequence"/>
</dbReference>
<proteinExistence type="predicted"/>
<dbReference type="EMBL" id="CAJOBS010000314">
    <property type="protein sequence ID" value="CAF4549768.1"/>
    <property type="molecule type" value="Genomic_DNA"/>
</dbReference>
<sequence length="291" mass="32274">MSVEEKQARSVFVGNIPHGTTEDQMKEIFSVIGPILSFRAVCNRETGSSKGYGFAEYSDVDTAQSAIRNLNGFEFGGRALRVDKASSQADELRLLQQQVPINLPKLESIQRANITPDKIPEVIARTIANLPSEQVVDLMKQMQSIIKEYPAEARTILIHNPQLTYSLLQSLVIMGLIPPNEATNMLHKRSDVPSIHLFNNPPSTSLPMVPPASFHAQVASMTFPPATMQQPQAMPNIMNHSGMSNTDQEKAQILMQILQLNDSQIAQLPVDQRMSITMLREQIQKSGMISL</sequence>
<dbReference type="CDD" id="cd12398">
    <property type="entry name" value="RRM_CSTF2_RNA15_like"/>
    <property type="match status" value="1"/>
</dbReference>
<keyword evidence="2" id="KW-0539">Nucleus</keyword>
<dbReference type="EMBL" id="CAJOBR010000313">
    <property type="protein sequence ID" value="CAF4494838.1"/>
    <property type="molecule type" value="Genomic_DNA"/>
</dbReference>
<dbReference type="EMBL" id="CAJOBO010000337">
    <property type="protein sequence ID" value="CAF4195950.1"/>
    <property type="molecule type" value="Genomic_DNA"/>
</dbReference>
<dbReference type="Proteomes" id="UP000663833">
    <property type="component" value="Unassembled WGS sequence"/>
</dbReference>
<dbReference type="Proteomes" id="UP000663872">
    <property type="component" value="Unassembled WGS sequence"/>
</dbReference>
<dbReference type="OrthoDB" id="272703at2759"/>
<dbReference type="EMBL" id="CAJNYU010002197">
    <property type="protein sequence ID" value="CAF3515393.1"/>
    <property type="molecule type" value="Genomic_DNA"/>
</dbReference>
<dbReference type="Pfam" id="PF14304">
    <property type="entry name" value="CSTF_C"/>
    <property type="match status" value="1"/>
</dbReference>
<dbReference type="Pfam" id="PF14327">
    <property type="entry name" value="CSTF2_hinge"/>
    <property type="match status" value="1"/>
</dbReference>
<dbReference type="Pfam" id="PF00076">
    <property type="entry name" value="RRM_1"/>
    <property type="match status" value="1"/>
</dbReference>
<evidence type="ECO:0000313" key="9">
    <source>
        <dbReference type="EMBL" id="CAF3697722.1"/>
    </source>
</evidence>
<comment type="caution">
    <text evidence="6">The sequence shown here is derived from an EMBL/GenBank/DDBJ whole genome shotgun (WGS) entry which is preliminary data.</text>
</comment>
<dbReference type="PANTHER" id="PTHR45735">
    <property type="entry name" value="CLEAVAGE STIMULATION FACTOR SUBUNIT 2"/>
    <property type="match status" value="1"/>
</dbReference>
<comment type="subcellular location">
    <subcellularLocation>
        <location evidence="1">Nucleus</location>
    </subcellularLocation>
</comment>
<evidence type="ECO:0000256" key="2">
    <source>
        <dbReference type="ARBA" id="ARBA00023242"/>
    </source>
</evidence>
<gene>
    <name evidence="8" type="ORF">FME351_LOCUS17627</name>
    <name evidence="9" type="ORF">GRG538_LOCUS28123</name>
    <name evidence="10" type="ORF">HFQ381_LOCUS7155</name>
    <name evidence="7" type="ORF">KIK155_LOCUS14540</name>
    <name evidence="6" type="ORF">LUA448_LOCUS10638</name>
    <name evidence="13" type="ORF">QYT958_LOCUS4171</name>
    <name evidence="5" type="ORF">TIS948_LOCUS3523</name>
    <name evidence="14" type="ORF">TOA249_LOCUS7130</name>
    <name evidence="12" type="ORF">TSG867_LOCUS8660</name>
    <name evidence="11" type="ORF">UJA718_LOCUS10163</name>
</gene>
<dbReference type="Proteomes" id="UP000663851">
    <property type="component" value="Unassembled WGS sequence"/>
</dbReference>
<dbReference type="EMBL" id="CAJOBP010001175">
    <property type="protein sequence ID" value="CAF4261088.1"/>
    <property type="molecule type" value="Genomic_DNA"/>
</dbReference>
<dbReference type="Gene3D" id="1.25.40.630">
    <property type="match status" value="1"/>
</dbReference>
<feature type="domain" description="RRM" evidence="4">
    <location>
        <begin position="9"/>
        <end position="87"/>
    </location>
</feature>
<protein>
    <recommendedName>
        <fullName evidence="4">RRM domain-containing protein</fullName>
    </recommendedName>
</protein>
<dbReference type="GO" id="GO:0031124">
    <property type="term" value="P:mRNA 3'-end processing"/>
    <property type="evidence" value="ECO:0007669"/>
    <property type="project" value="InterPro"/>
</dbReference>
<keyword evidence="16" id="KW-1185">Reference proteome</keyword>
<evidence type="ECO:0000313" key="12">
    <source>
        <dbReference type="EMBL" id="CAF4337820.1"/>
    </source>
</evidence>
<dbReference type="Gene3D" id="1.10.20.70">
    <property type="entry name" value="Transcription termination and cleavage factor, C-terminal domain"/>
    <property type="match status" value="1"/>
</dbReference>
<evidence type="ECO:0000313" key="5">
    <source>
        <dbReference type="EMBL" id="CAF3041068.1"/>
    </source>
</evidence>
<dbReference type="GO" id="GO:0005847">
    <property type="term" value="C:mRNA cleavage and polyadenylation specificity factor complex"/>
    <property type="evidence" value="ECO:0007669"/>
    <property type="project" value="TreeGrafter"/>
</dbReference>
<keyword evidence="3" id="KW-0694">RNA-binding</keyword>
<dbReference type="InterPro" id="IPR035979">
    <property type="entry name" value="RBD_domain_sf"/>
</dbReference>
<dbReference type="Proteomes" id="UP000663873">
    <property type="component" value="Unassembled WGS sequence"/>
</dbReference>
<dbReference type="Proteomes" id="UP000663848">
    <property type="component" value="Unassembled WGS sequence"/>
</dbReference>
<dbReference type="InterPro" id="IPR012677">
    <property type="entry name" value="Nucleotide-bd_a/b_plait_sf"/>
</dbReference>
<dbReference type="InterPro" id="IPR026896">
    <property type="entry name" value="CSTF_C"/>
</dbReference>